<feature type="region of interest" description="Disordered" evidence="1">
    <location>
        <begin position="168"/>
        <end position="223"/>
    </location>
</feature>
<dbReference type="InterPro" id="IPR040768">
    <property type="entry name" value="Vid27_PH"/>
</dbReference>
<dbReference type="InterPro" id="IPR040979">
    <property type="entry name" value="Vid27_N"/>
</dbReference>
<dbReference type="Pfam" id="PF17747">
    <property type="entry name" value="VID27_PH"/>
    <property type="match status" value="1"/>
</dbReference>
<reference evidence="5 6" key="1">
    <citation type="journal article" date="2019" name="Fungal Biol. Biotechnol.">
        <title>Draft genome sequence of fastidious pathogen Ceratobasidium theobromae, which causes vascular-streak dieback in Theobroma cacao.</title>
        <authorList>
            <person name="Ali S.S."/>
            <person name="Asman A."/>
            <person name="Shao J."/>
            <person name="Firmansyah A.P."/>
            <person name="Susilo A.W."/>
            <person name="Rosmana A."/>
            <person name="McMahon P."/>
            <person name="Junaid M."/>
            <person name="Guest D."/>
            <person name="Kheng T.Y."/>
            <person name="Meinhardt L.W."/>
            <person name="Bailey B.A."/>
        </authorList>
    </citation>
    <scope>NUCLEOTIDE SEQUENCE [LARGE SCALE GENOMIC DNA]</scope>
    <source>
        <strain evidence="5 6">CT2</strain>
    </source>
</reference>
<dbReference type="EMBL" id="SSOP01000009">
    <property type="protein sequence ID" value="KAB5595480.1"/>
    <property type="molecule type" value="Genomic_DNA"/>
</dbReference>
<feature type="domain" description="Vacuolar import/degradation Vid27 C-terminal" evidence="2">
    <location>
        <begin position="420"/>
        <end position="768"/>
    </location>
</feature>
<evidence type="ECO:0000259" key="3">
    <source>
        <dbReference type="Pfam" id="PF17747"/>
    </source>
</evidence>
<feature type="region of interest" description="Disordered" evidence="1">
    <location>
        <begin position="396"/>
        <end position="418"/>
    </location>
</feature>
<dbReference type="Pfam" id="PF08553">
    <property type="entry name" value="VID27"/>
    <property type="match status" value="1"/>
</dbReference>
<protein>
    <submittedName>
        <fullName evidence="5">VID27 cytoplasmic protein</fullName>
    </submittedName>
</protein>
<dbReference type="GO" id="GO:0005737">
    <property type="term" value="C:cytoplasm"/>
    <property type="evidence" value="ECO:0007669"/>
    <property type="project" value="TreeGrafter"/>
</dbReference>
<dbReference type="InterPro" id="IPR036322">
    <property type="entry name" value="WD40_repeat_dom_sf"/>
</dbReference>
<feature type="domain" description="Vid27 PH-like" evidence="3">
    <location>
        <begin position="227"/>
        <end position="331"/>
    </location>
</feature>
<dbReference type="InterPro" id="IPR015943">
    <property type="entry name" value="WD40/YVTN_repeat-like_dom_sf"/>
</dbReference>
<dbReference type="Pfam" id="PF17748">
    <property type="entry name" value="VID27_N"/>
    <property type="match status" value="1"/>
</dbReference>
<accession>A0A5N5QUQ6</accession>
<gene>
    <name evidence="5" type="ORF">CTheo_1157</name>
</gene>
<keyword evidence="6" id="KW-1185">Reference proteome</keyword>
<dbReference type="PANTHER" id="PTHR31913:SF0">
    <property type="entry name" value="VACUOLAR IMPORT AND DEGRADATION PROTEIN 27"/>
    <property type="match status" value="1"/>
</dbReference>
<dbReference type="AlphaFoldDB" id="A0A5N5QUQ6"/>
<evidence type="ECO:0000313" key="6">
    <source>
        <dbReference type="Proteomes" id="UP000383932"/>
    </source>
</evidence>
<sequence>MFMLKSLFSRVWNDPNASELAQIPTGQLYLVRPNSIKGSRECIYNDAMATVRRTQTEHHFHLVVTKVYAEGDEPTLEEEDESEDERVFLLDEAIESRSSTFEGNPSFQWADIDGDEGDFFEFVAVGTNAPTAAFFETSILKAMYERKYLRSSDSASESDLAALTYKPPVRPKVSPATPKAKKTVAAESPAPATRREPPTPVKSEPKAKVPPPEAESQSSQISERPLVIDEGAQLYLWETEPAEQFAFQAAVRACIIENDEFEYYLAANENGSLWLAHPITADLNGRWSKVELLYSIAHLSEGGVASSWCFRFPDVGAFQRFQNEFARCAWEATNQTSWAKAKADEQQYAIDSYNFDPDTEMNDASDEEDDVEDELSTVEGMQPDIFLIDETYGISEVSSEDEEGSDDEHGPARMPEAGGKNKLLVNGYKNGLSYIARGKNIGVFRKTEDDQLEYAATISRLFTPQGKQFTPKKMMLHQQDTNMVLMSEQNPNSLFQMDIETGKVVEEWKISDHLEVNAMAPDSKFAQMTPQQTLVGTSHNALFRIDPRVSGNKLVDSEYKQYVTKAAFSSVTTTDKGQLAVASEKGDIRLFDSIGKNAKTALPALGDPVIGVDVTADGRYVVATCRTYLLLIDTLIGEGRYAGSLGFDRSFPANAKPMPKRLQLRPEHLGYMGGHVSFTPARFNSGPEAEEQFIVTSTGNFVIAWDFRKVKKGRLDRYDIKQYEQQVMADDFRIGDNRDIVVALSDNVHLTKKQALVKPTRQSLATPTYSLR</sequence>
<organism evidence="5 6">
    <name type="scientific">Ceratobasidium theobromae</name>
    <dbReference type="NCBI Taxonomy" id="1582974"/>
    <lineage>
        <taxon>Eukaryota</taxon>
        <taxon>Fungi</taxon>
        <taxon>Dikarya</taxon>
        <taxon>Basidiomycota</taxon>
        <taxon>Agaricomycotina</taxon>
        <taxon>Agaricomycetes</taxon>
        <taxon>Cantharellales</taxon>
        <taxon>Ceratobasidiaceae</taxon>
        <taxon>Ceratobasidium</taxon>
    </lineage>
</organism>
<evidence type="ECO:0000259" key="2">
    <source>
        <dbReference type="Pfam" id="PF08553"/>
    </source>
</evidence>
<dbReference type="PANTHER" id="PTHR31913">
    <property type="entry name" value="VACUOLAR IMPORT AND DEGRADATION PROTEIN 27"/>
    <property type="match status" value="1"/>
</dbReference>
<dbReference type="OrthoDB" id="10251113at2759"/>
<dbReference type="InterPro" id="IPR040458">
    <property type="entry name" value="Vid27"/>
</dbReference>
<feature type="domain" description="Vid27 N-terminal" evidence="4">
    <location>
        <begin position="1"/>
        <end position="162"/>
    </location>
</feature>
<feature type="compositionally biased region" description="Basic and acidic residues" evidence="1">
    <location>
        <begin position="193"/>
        <end position="207"/>
    </location>
</feature>
<comment type="caution">
    <text evidence="5">The sequence shown here is derived from an EMBL/GenBank/DDBJ whole genome shotgun (WGS) entry which is preliminary data.</text>
</comment>
<name>A0A5N5QUQ6_9AGAM</name>
<proteinExistence type="predicted"/>
<dbReference type="Gene3D" id="2.130.10.10">
    <property type="entry name" value="YVTN repeat-like/Quinoprotein amine dehydrogenase"/>
    <property type="match status" value="1"/>
</dbReference>
<dbReference type="Proteomes" id="UP000383932">
    <property type="component" value="Unassembled WGS sequence"/>
</dbReference>
<dbReference type="InterPro" id="IPR013863">
    <property type="entry name" value="VID27_C"/>
</dbReference>
<dbReference type="SUPFAM" id="SSF50978">
    <property type="entry name" value="WD40 repeat-like"/>
    <property type="match status" value="1"/>
</dbReference>
<dbReference type="GO" id="GO:0005634">
    <property type="term" value="C:nucleus"/>
    <property type="evidence" value="ECO:0007669"/>
    <property type="project" value="TreeGrafter"/>
</dbReference>
<feature type="compositionally biased region" description="Low complexity" evidence="1">
    <location>
        <begin position="175"/>
        <end position="192"/>
    </location>
</feature>
<evidence type="ECO:0000313" key="5">
    <source>
        <dbReference type="EMBL" id="KAB5595480.1"/>
    </source>
</evidence>
<evidence type="ECO:0000256" key="1">
    <source>
        <dbReference type="SAM" id="MobiDB-lite"/>
    </source>
</evidence>
<evidence type="ECO:0000259" key="4">
    <source>
        <dbReference type="Pfam" id="PF17748"/>
    </source>
</evidence>